<feature type="transmembrane region" description="Helical" evidence="2">
    <location>
        <begin position="78"/>
        <end position="98"/>
    </location>
</feature>
<keyword evidence="2" id="KW-0472">Membrane</keyword>
<keyword evidence="2" id="KW-1133">Transmembrane helix</keyword>
<dbReference type="Proteomes" id="UP000658656">
    <property type="component" value="Unassembled WGS sequence"/>
</dbReference>
<accession>A0A8H9MBX6</accession>
<evidence type="ECO:0000256" key="2">
    <source>
        <dbReference type="SAM" id="Phobius"/>
    </source>
</evidence>
<reference evidence="3" key="1">
    <citation type="journal article" date="2014" name="Int. J. Syst. Evol. Microbiol.">
        <title>Complete genome sequence of Corynebacterium casei LMG S-19264T (=DSM 44701T), isolated from a smear-ripened cheese.</title>
        <authorList>
            <consortium name="US DOE Joint Genome Institute (JGI-PGF)"/>
            <person name="Walter F."/>
            <person name="Albersmeier A."/>
            <person name="Kalinowski J."/>
            <person name="Ruckert C."/>
        </authorList>
    </citation>
    <scope>NUCLEOTIDE SEQUENCE</scope>
    <source>
        <strain evidence="3">CGMCC 4.7679</strain>
    </source>
</reference>
<keyword evidence="2" id="KW-0812">Transmembrane</keyword>
<protein>
    <submittedName>
        <fullName evidence="3">Uncharacterized protein</fullName>
    </submittedName>
</protein>
<name>A0A8H9MBX6_9PSEU</name>
<reference evidence="3" key="2">
    <citation type="submission" date="2020-09" db="EMBL/GenBank/DDBJ databases">
        <authorList>
            <person name="Sun Q."/>
            <person name="Zhou Y."/>
        </authorList>
    </citation>
    <scope>NUCLEOTIDE SEQUENCE</scope>
    <source>
        <strain evidence="3">CGMCC 4.7679</strain>
    </source>
</reference>
<dbReference type="EMBL" id="BNAV01000004">
    <property type="protein sequence ID" value="GHF59061.1"/>
    <property type="molecule type" value="Genomic_DNA"/>
</dbReference>
<organism evidence="3 4">
    <name type="scientific">Amycolatopsis bartoniae</name>
    <dbReference type="NCBI Taxonomy" id="941986"/>
    <lineage>
        <taxon>Bacteria</taxon>
        <taxon>Bacillati</taxon>
        <taxon>Actinomycetota</taxon>
        <taxon>Actinomycetes</taxon>
        <taxon>Pseudonocardiales</taxon>
        <taxon>Pseudonocardiaceae</taxon>
        <taxon>Amycolatopsis</taxon>
    </lineage>
</organism>
<keyword evidence="4" id="KW-1185">Reference proteome</keyword>
<feature type="region of interest" description="Disordered" evidence="1">
    <location>
        <begin position="166"/>
        <end position="209"/>
    </location>
</feature>
<feature type="compositionally biased region" description="Basic and acidic residues" evidence="1">
    <location>
        <begin position="50"/>
        <end position="63"/>
    </location>
</feature>
<feature type="region of interest" description="Disordered" evidence="1">
    <location>
        <begin position="1"/>
        <end position="63"/>
    </location>
</feature>
<proteinExistence type="predicted"/>
<evidence type="ECO:0000256" key="1">
    <source>
        <dbReference type="SAM" id="MobiDB-lite"/>
    </source>
</evidence>
<dbReference type="AlphaFoldDB" id="A0A8H9MBX6"/>
<evidence type="ECO:0000313" key="3">
    <source>
        <dbReference type="EMBL" id="GHF59061.1"/>
    </source>
</evidence>
<feature type="compositionally biased region" description="Basic and acidic residues" evidence="1">
    <location>
        <begin position="29"/>
        <end position="40"/>
    </location>
</feature>
<feature type="compositionally biased region" description="Polar residues" evidence="1">
    <location>
        <begin position="166"/>
        <end position="186"/>
    </location>
</feature>
<evidence type="ECO:0000313" key="4">
    <source>
        <dbReference type="Proteomes" id="UP000658656"/>
    </source>
</evidence>
<sequence length="209" mass="22015">MCSLMTEETPPEGEQSPEQAPQRGSMRFQDPESTKPREPTLAEQRARRKALAEEKERTEAAKQAYKEAERKAATRRKVMIGSGVTVGLVGVVAAWYLVGTPDTVNAVCTDANGVVQNDEYCDDNYVATHGGHYDSGSGLWIIPFGIGGGQYRYNYGGTGTIGQHVSGGTYTKPSGSPTIKTNSGKTVQRGGFGISGKSSTGGSGKSGGS</sequence>
<comment type="caution">
    <text evidence="3">The sequence shown here is derived from an EMBL/GenBank/DDBJ whole genome shotgun (WGS) entry which is preliminary data.</text>
</comment>
<gene>
    <name evidence="3" type="ORF">GCM10017566_35620</name>
</gene>
<feature type="compositionally biased region" description="Gly residues" evidence="1">
    <location>
        <begin position="190"/>
        <end position="209"/>
    </location>
</feature>